<dbReference type="InterPro" id="IPR036388">
    <property type="entry name" value="WH-like_DNA-bd_sf"/>
</dbReference>
<comment type="subcellular location">
    <subcellularLocation>
        <location evidence="1">Nucleus</location>
    </subcellularLocation>
</comment>
<dbReference type="RefSeq" id="XP_009017877.1">
    <property type="nucleotide sequence ID" value="XM_009019629.1"/>
</dbReference>
<gene>
    <name evidence="7" type="primary">20204333</name>
    <name evidence="6" type="ORF">HELRODRAFT_172976</name>
</gene>
<dbReference type="InterPro" id="IPR000232">
    <property type="entry name" value="HSF_DNA-bd"/>
</dbReference>
<evidence type="ECO:0000313" key="6">
    <source>
        <dbReference type="EMBL" id="ESO03941.1"/>
    </source>
</evidence>
<dbReference type="EMBL" id="AMQM01004418">
    <property type="status" value="NOT_ANNOTATED_CDS"/>
    <property type="molecule type" value="Genomic_DNA"/>
</dbReference>
<dbReference type="OrthoDB" id="10664479at2759"/>
<reference evidence="8" key="1">
    <citation type="submission" date="2012-12" db="EMBL/GenBank/DDBJ databases">
        <authorList>
            <person name="Hellsten U."/>
            <person name="Grimwood J."/>
            <person name="Chapman J.A."/>
            <person name="Shapiro H."/>
            <person name="Aerts A."/>
            <person name="Otillar R.P."/>
            <person name="Terry A.Y."/>
            <person name="Boore J.L."/>
            <person name="Simakov O."/>
            <person name="Marletaz F."/>
            <person name="Cho S.-J."/>
            <person name="Edsinger-Gonzales E."/>
            <person name="Havlak P."/>
            <person name="Kuo D.-H."/>
            <person name="Larsson T."/>
            <person name="Lv J."/>
            <person name="Arendt D."/>
            <person name="Savage R."/>
            <person name="Osoegawa K."/>
            <person name="de Jong P."/>
            <person name="Lindberg D.R."/>
            <person name="Seaver E.C."/>
            <person name="Weisblat D.A."/>
            <person name="Putnam N.H."/>
            <person name="Grigoriev I.V."/>
            <person name="Rokhsar D.S."/>
        </authorList>
    </citation>
    <scope>NUCLEOTIDE SEQUENCE</scope>
</reference>
<dbReference type="SUPFAM" id="SSF46785">
    <property type="entry name" value="Winged helix' DNA-binding domain"/>
    <property type="match status" value="1"/>
</dbReference>
<accession>T1F684</accession>
<evidence type="ECO:0000256" key="2">
    <source>
        <dbReference type="ARBA" id="ARBA00006403"/>
    </source>
</evidence>
<dbReference type="GeneID" id="20204333"/>
<dbReference type="InParanoid" id="T1F684"/>
<dbReference type="AlphaFoldDB" id="T1F684"/>
<feature type="domain" description="HSF-type DNA-binding" evidence="5">
    <location>
        <begin position="24"/>
        <end position="112"/>
    </location>
</feature>
<evidence type="ECO:0000256" key="4">
    <source>
        <dbReference type="ARBA" id="ARBA00023242"/>
    </source>
</evidence>
<dbReference type="GO" id="GO:0003700">
    <property type="term" value="F:DNA-binding transcription factor activity"/>
    <property type="evidence" value="ECO:0007669"/>
    <property type="project" value="InterPro"/>
</dbReference>
<dbReference type="EMBL" id="KB096551">
    <property type="protein sequence ID" value="ESO03941.1"/>
    <property type="molecule type" value="Genomic_DNA"/>
</dbReference>
<dbReference type="EnsemblMetazoa" id="HelroT172976">
    <property type="protein sequence ID" value="HelroP172976"/>
    <property type="gene ID" value="HelroG172976"/>
</dbReference>
<keyword evidence="8" id="KW-1185">Reference proteome</keyword>
<evidence type="ECO:0000313" key="7">
    <source>
        <dbReference type="EnsemblMetazoa" id="HelroP172976"/>
    </source>
</evidence>
<dbReference type="GO" id="GO:0005634">
    <property type="term" value="C:nucleus"/>
    <property type="evidence" value="ECO:0007669"/>
    <property type="project" value="UniProtKB-SubCell"/>
</dbReference>
<protein>
    <recommendedName>
        <fullName evidence="5">HSF-type DNA-binding domain-containing protein</fullName>
    </recommendedName>
</protein>
<keyword evidence="3" id="KW-0238">DNA-binding</keyword>
<organism evidence="7 8">
    <name type="scientific">Helobdella robusta</name>
    <name type="common">Californian leech</name>
    <dbReference type="NCBI Taxonomy" id="6412"/>
    <lineage>
        <taxon>Eukaryota</taxon>
        <taxon>Metazoa</taxon>
        <taxon>Spiralia</taxon>
        <taxon>Lophotrochozoa</taxon>
        <taxon>Annelida</taxon>
        <taxon>Clitellata</taxon>
        <taxon>Hirudinea</taxon>
        <taxon>Rhynchobdellida</taxon>
        <taxon>Glossiphoniidae</taxon>
        <taxon>Helobdella</taxon>
    </lineage>
</organism>
<evidence type="ECO:0000256" key="3">
    <source>
        <dbReference type="ARBA" id="ARBA00023125"/>
    </source>
</evidence>
<proteinExistence type="inferred from homology"/>
<dbReference type="STRING" id="6412.T1F684"/>
<dbReference type="CTD" id="20204333"/>
<dbReference type="Pfam" id="PF00447">
    <property type="entry name" value="HSF_DNA-bind"/>
    <property type="match status" value="1"/>
</dbReference>
<reference evidence="7" key="3">
    <citation type="submission" date="2015-06" db="UniProtKB">
        <authorList>
            <consortium name="EnsemblMetazoa"/>
        </authorList>
    </citation>
    <scope>IDENTIFICATION</scope>
</reference>
<dbReference type="InterPro" id="IPR036390">
    <property type="entry name" value="WH_DNA-bd_sf"/>
</dbReference>
<comment type="similarity">
    <text evidence="2">Belongs to the HSF family.</text>
</comment>
<evidence type="ECO:0000259" key="5">
    <source>
        <dbReference type="Pfam" id="PF00447"/>
    </source>
</evidence>
<evidence type="ECO:0000256" key="1">
    <source>
        <dbReference type="ARBA" id="ARBA00004123"/>
    </source>
</evidence>
<keyword evidence="4" id="KW-0539">Nucleus</keyword>
<reference evidence="6 8" key="2">
    <citation type="journal article" date="2013" name="Nature">
        <title>Insights into bilaterian evolution from three spiralian genomes.</title>
        <authorList>
            <person name="Simakov O."/>
            <person name="Marletaz F."/>
            <person name="Cho S.J."/>
            <person name="Edsinger-Gonzales E."/>
            <person name="Havlak P."/>
            <person name="Hellsten U."/>
            <person name="Kuo D.H."/>
            <person name="Larsson T."/>
            <person name="Lv J."/>
            <person name="Arendt D."/>
            <person name="Savage R."/>
            <person name="Osoegawa K."/>
            <person name="de Jong P."/>
            <person name="Grimwood J."/>
            <person name="Chapman J.A."/>
            <person name="Shapiro H."/>
            <person name="Aerts A."/>
            <person name="Otillar R.P."/>
            <person name="Terry A.Y."/>
            <person name="Boore J.L."/>
            <person name="Grigoriev I.V."/>
            <person name="Lindberg D.R."/>
            <person name="Seaver E.C."/>
            <person name="Weisblat D.A."/>
            <person name="Putnam N.H."/>
            <person name="Rokhsar D.S."/>
        </authorList>
    </citation>
    <scope>NUCLEOTIDE SEQUENCE</scope>
</reference>
<name>T1F684_HELRO</name>
<dbReference type="HOGENOM" id="CLU_947570_0_0_1"/>
<dbReference type="GO" id="GO:0043565">
    <property type="term" value="F:sequence-specific DNA binding"/>
    <property type="evidence" value="ECO:0007669"/>
    <property type="project" value="InterPro"/>
</dbReference>
<sequence length="294" mass="34747">MHDIFSSPDCKSSKNSLEETLLIFPYKLFDAANLNLGLITWTPNGNAISVDSSCFEEQIMFLHPYLVEIPNFANFRRQMRAYGFSWKLISDDIFEFSHEYFKRYRQDLLKFVLTRRKQMKLNALKDKIDESYLNLPSSVNWRRSLRSRPDSVKTFQINRSKPQRKPYMRRLGISQPVGVDAFSDNQDSNISNAFFTENDVMYLSANFCSPHNYCSPVTNDEYLNNEPNLYHSQINYNSFPNAPFDRLDFEIYHSCLSWMLQHDPVLAREYEVDMLTDCLKNMQKHVDVPIYFYD</sequence>
<dbReference type="KEGG" id="hro:HELRODRAFT_172976"/>
<dbReference type="Gene3D" id="1.10.10.10">
    <property type="entry name" value="Winged helix-like DNA-binding domain superfamily/Winged helix DNA-binding domain"/>
    <property type="match status" value="1"/>
</dbReference>
<evidence type="ECO:0000313" key="8">
    <source>
        <dbReference type="Proteomes" id="UP000015101"/>
    </source>
</evidence>
<dbReference type="Proteomes" id="UP000015101">
    <property type="component" value="Unassembled WGS sequence"/>
</dbReference>